<comment type="caution">
    <text evidence="3">The sequence shown here is derived from an EMBL/GenBank/DDBJ whole genome shotgun (WGS) entry which is preliminary data.</text>
</comment>
<reference evidence="3 4" key="1">
    <citation type="submission" date="2019-06" db="EMBL/GenBank/DDBJ databases">
        <title>Sorghum-associated microbial communities from plants grown in Nebraska, USA.</title>
        <authorList>
            <person name="Schachtman D."/>
        </authorList>
    </citation>
    <scope>NUCLEOTIDE SEQUENCE [LARGE SCALE GENOMIC DNA]</scope>
    <source>
        <strain evidence="3 4">1225</strain>
    </source>
</reference>
<accession>A0A561R3A8</accession>
<keyword evidence="1 3" id="KW-0378">Hydrolase</keyword>
<dbReference type="Gene3D" id="3.60.110.10">
    <property type="entry name" value="Carbon-nitrogen hydrolase"/>
    <property type="match status" value="1"/>
</dbReference>
<proteinExistence type="predicted"/>
<dbReference type="Pfam" id="PF00795">
    <property type="entry name" value="CN_hydrolase"/>
    <property type="match status" value="1"/>
</dbReference>
<dbReference type="InterPro" id="IPR036526">
    <property type="entry name" value="C-N_Hydrolase_sf"/>
</dbReference>
<organism evidence="3 4">
    <name type="scientific">Neorhizobium alkalisoli</name>
    <dbReference type="NCBI Taxonomy" id="528178"/>
    <lineage>
        <taxon>Bacteria</taxon>
        <taxon>Pseudomonadati</taxon>
        <taxon>Pseudomonadota</taxon>
        <taxon>Alphaproteobacteria</taxon>
        <taxon>Hyphomicrobiales</taxon>
        <taxon>Rhizobiaceae</taxon>
        <taxon>Rhizobium/Agrobacterium group</taxon>
        <taxon>Neorhizobium</taxon>
    </lineage>
</organism>
<keyword evidence="4" id="KW-1185">Reference proteome</keyword>
<name>A0A561R3A8_9HYPH</name>
<evidence type="ECO:0000256" key="1">
    <source>
        <dbReference type="ARBA" id="ARBA00022801"/>
    </source>
</evidence>
<dbReference type="SUPFAM" id="SSF56317">
    <property type="entry name" value="Carbon-nitrogen hydrolase"/>
    <property type="match status" value="1"/>
</dbReference>
<dbReference type="EMBL" id="VIWP01000002">
    <property type="protein sequence ID" value="TWF57116.1"/>
    <property type="molecule type" value="Genomic_DNA"/>
</dbReference>
<dbReference type="CDD" id="cd07197">
    <property type="entry name" value="nitrilase"/>
    <property type="match status" value="1"/>
</dbReference>
<sequence length="261" mass="28151">MPAQPDRSVKTGCDTIASVRIAAAQTPEFRDDVFAALAHLTTLVAEAEEAGAQLVCFPEGFLQGYLIDAASARQVAIDLASSEFETLLDQFPKTGPVIVFGMIESDGDRLYNTAVVIERGKLVGRYRKKHLLPGEKAFTPGTDTPLFTVGKMPFGISVCYDTNFPETTRAIADLGAMLIVCPTNNMMPRQRAEEFRDVHNAVRGERCRETGLWLISADVTGERDGRLAIGPTAVLDPQGKVAAQLLLGTPGLLVFDIPLTG</sequence>
<dbReference type="PANTHER" id="PTHR43674">
    <property type="entry name" value="NITRILASE C965.09-RELATED"/>
    <property type="match status" value="1"/>
</dbReference>
<feature type="domain" description="CN hydrolase" evidence="2">
    <location>
        <begin position="19"/>
        <end position="259"/>
    </location>
</feature>
<protein>
    <submittedName>
        <fullName evidence="3">Putative amidohydrolase</fullName>
    </submittedName>
</protein>
<gene>
    <name evidence="3" type="ORF">FHW37_102756</name>
</gene>
<dbReference type="GO" id="GO:0016811">
    <property type="term" value="F:hydrolase activity, acting on carbon-nitrogen (but not peptide) bonds, in linear amides"/>
    <property type="evidence" value="ECO:0007669"/>
    <property type="project" value="TreeGrafter"/>
</dbReference>
<dbReference type="InterPro" id="IPR003010">
    <property type="entry name" value="C-N_Hydrolase"/>
</dbReference>
<evidence type="ECO:0000259" key="2">
    <source>
        <dbReference type="PROSITE" id="PS50263"/>
    </source>
</evidence>
<dbReference type="Proteomes" id="UP000320653">
    <property type="component" value="Unassembled WGS sequence"/>
</dbReference>
<dbReference type="PROSITE" id="PS50263">
    <property type="entry name" value="CN_HYDROLASE"/>
    <property type="match status" value="1"/>
</dbReference>
<dbReference type="AlphaFoldDB" id="A0A561R3A8"/>
<evidence type="ECO:0000313" key="3">
    <source>
        <dbReference type="EMBL" id="TWF57116.1"/>
    </source>
</evidence>
<dbReference type="InterPro" id="IPR050345">
    <property type="entry name" value="Aliph_Amidase/BUP"/>
</dbReference>
<dbReference type="PANTHER" id="PTHR43674:SF16">
    <property type="entry name" value="CARBON-NITROGEN FAMILY, PUTATIVE (AFU_ORTHOLOGUE AFUA_5G02350)-RELATED"/>
    <property type="match status" value="1"/>
</dbReference>
<evidence type="ECO:0000313" key="4">
    <source>
        <dbReference type="Proteomes" id="UP000320653"/>
    </source>
</evidence>